<evidence type="ECO:0000313" key="2">
    <source>
        <dbReference type="Proteomes" id="UP000049127"/>
    </source>
</evidence>
<dbReference type="AlphaFoldDB" id="A0A0C7Q1I2"/>
<proteinExistence type="predicted"/>
<organism evidence="1 2">
    <name type="scientific">Paraclostridium sordellii</name>
    <name type="common">Clostridium sordellii</name>
    <dbReference type="NCBI Taxonomy" id="1505"/>
    <lineage>
        <taxon>Bacteria</taxon>
        <taxon>Bacillati</taxon>
        <taxon>Bacillota</taxon>
        <taxon>Clostridia</taxon>
        <taxon>Peptostreptococcales</taxon>
        <taxon>Peptostreptococcaceae</taxon>
        <taxon>Paraclostridium</taxon>
    </lineage>
</organism>
<protein>
    <submittedName>
        <fullName evidence="1">Uncharacterized protein</fullName>
    </submittedName>
</protein>
<accession>A0A0C7Q1I2</accession>
<name>A0A0C7Q1I2_PARSO</name>
<evidence type="ECO:0000313" key="1">
    <source>
        <dbReference type="EMBL" id="CEQ04191.1"/>
    </source>
</evidence>
<sequence>MLDIKNFTKVTLEKLKKINTGDQLELLTYKKDRKIIITKTDYSKFHIIEDGFEYNEFRNIDIKNLEKILKKLKKLEFPRSNKFFLKIINKKDSNEQISFKLI</sequence>
<reference evidence="1 2" key="1">
    <citation type="submission" date="2015-01" db="EMBL/GenBank/DDBJ databases">
        <authorList>
            <person name="Aslett A.Martin."/>
            <person name="De Silva Nishadi"/>
        </authorList>
    </citation>
    <scope>NUCLEOTIDE SEQUENCE [LARGE SCALE GENOMIC DNA]</scope>
    <source>
        <strain evidence="1 2">R28058</strain>
    </source>
</reference>
<dbReference type="RefSeq" id="WP_055335816.1">
    <property type="nucleotide sequence ID" value="NZ_CDNF01000035.1"/>
</dbReference>
<gene>
    <name evidence="1" type="ORF">R28058_19241</name>
</gene>
<dbReference type="Proteomes" id="UP000049127">
    <property type="component" value="Unassembled WGS sequence"/>
</dbReference>
<dbReference type="EMBL" id="CEKZ01000003">
    <property type="protein sequence ID" value="CEQ04191.1"/>
    <property type="molecule type" value="Genomic_DNA"/>
</dbReference>